<dbReference type="AlphaFoldDB" id="A0A558ASQ9"/>
<keyword evidence="1" id="KW-1133">Transmembrane helix</keyword>
<dbReference type="OrthoDB" id="9792998at2"/>
<evidence type="ECO:0000313" key="3">
    <source>
        <dbReference type="Proteomes" id="UP000315103"/>
    </source>
</evidence>
<evidence type="ECO:0008006" key="4">
    <source>
        <dbReference type="Google" id="ProtNLM"/>
    </source>
</evidence>
<evidence type="ECO:0000313" key="2">
    <source>
        <dbReference type="EMBL" id="TVT27303.1"/>
    </source>
</evidence>
<name>A0A558ASQ9_9STAP</name>
<comment type="caution">
    <text evidence="2">The sequence shown here is derived from an EMBL/GenBank/DDBJ whole genome shotgun (WGS) entry which is preliminary data.</text>
</comment>
<dbReference type="Proteomes" id="UP000315103">
    <property type="component" value="Unassembled WGS sequence"/>
</dbReference>
<protein>
    <recommendedName>
        <fullName evidence="4">TM2 domain-containing protein</fullName>
    </recommendedName>
</protein>
<proteinExistence type="predicted"/>
<keyword evidence="3" id="KW-1185">Reference proteome</keyword>
<reference evidence="2 3" key="1">
    <citation type="submission" date="2019-07" db="EMBL/GenBank/DDBJ databases">
        <title>Salinicoccus cyprini sp. nov., isolated from gastro-intestinal tract of mirror carp, Cyprinus carpio var. specularis, collected from Gobind Sagar Reservoir, Himachal Pradesh, India.</title>
        <authorList>
            <person name="Talwar C."/>
            <person name="Singh A.K."/>
            <person name="Lal R."/>
            <person name="Negi R.K."/>
        </authorList>
    </citation>
    <scope>NUCLEOTIDE SEQUENCE [LARGE SCALE GENOMIC DNA]</scope>
    <source>
        <strain evidence="2 3">CT19</strain>
    </source>
</reference>
<keyword evidence="1" id="KW-0472">Membrane</keyword>
<dbReference type="RefSeq" id="WP_145289315.1">
    <property type="nucleotide sequence ID" value="NZ_VMSJ01000004.1"/>
</dbReference>
<feature type="transmembrane region" description="Helical" evidence="1">
    <location>
        <begin position="31"/>
        <end position="63"/>
    </location>
</feature>
<sequence>MPSQKSSGVAAVLSALINGLGQIYNGQILKGIIIILIQMVNGALTFVLVGYIFLPIVWIYAVIDAYRSAEKINARNYRRYGR</sequence>
<organism evidence="2 3">
    <name type="scientific">Salinicoccus cyprini</name>
    <dbReference type="NCBI Taxonomy" id="2493691"/>
    <lineage>
        <taxon>Bacteria</taxon>
        <taxon>Bacillati</taxon>
        <taxon>Bacillota</taxon>
        <taxon>Bacilli</taxon>
        <taxon>Bacillales</taxon>
        <taxon>Staphylococcaceae</taxon>
        <taxon>Salinicoccus</taxon>
    </lineage>
</organism>
<evidence type="ECO:0000256" key="1">
    <source>
        <dbReference type="SAM" id="Phobius"/>
    </source>
</evidence>
<accession>A0A558ASQ9</accession>
<dbReference type="EMBL" id="VMSJ01000004">
    <property type="protein sequence ID" value="TVT27303.1"/>
    <property type="molecule type" value="Genomic_DNA"/>
</dbReference>
<gene>
    <name evidence="2" type="ORF">FO441_09675</name>
</gene>
<keyword evidence="1" id="KW-0812">Transmembrane</keyword>